<feature type="domain" description="DUF5698" evidence="8">
    <location>
        <begin position="30"/>
        <end position="87"/>
    </location>
</feature>
<evidence type="ECO:0000256" key="6">
    <source>
        <dbReference type="HAMAP-Rule" id="MF_01515"/>
    </source>
</evidence>
<evidence type="ECO:0000256" key="1">
    <source>
        <dbReference type="ARBA" id="ARBA00004651"/>
    </source>
</evidence>
<protein>
    <recommendedName>
        <fullName evidence="6">UPF0316 protein SAMN04488588_1922</fullName>
    </recommendedName>
</protein>
<evidence type="ECO:0000256" key="3">
    <source>
        <dbReference type="ARBA" id="ARBA00022692"/>
    </source>
</evidence>
<keyword evidence="10" id="KW-1185">Reference proteome</keyword>
<organism evidence="9 10">
    <name type="scientific">Geotoga petraea</name>
    <dbReference type="NCBI Taxonomy" id="28234"/>
    <lineage>
        <taxon>Bacteria</taxon>
        <taxon>Thermotogati</taxon>
        <taxon>Thermotogota</taxon>
        <taxon>Thermotogae</taxon>
        <taxon>Petrotogales</taxon>
        <taxon>Petrotogaceae</taxon>
        <taxon>Geotoga</taxon>
    </lineage>
</organism>
<dbReference type="Pfam" id="PF10035">
    <property type="entry name" value="DUF2179"/>
    <property type="match status" value="1"/>
</dbReference>
<dbReference type="InterPro" id="IPR019264">
    <property type="entry name" value="DUF2179"/>
</dbReference>
<dbReference type="PANTHER" id="PTHR40060:SF1">
    <property type="entry name" value="UPF0316 PROTEIN YEBE"/>
    <property type="match status" value="1"/>
</dbReference>
<reference evidence="9 10" key="1">
    <citation type="submission" date="2016-10" db="EMBL/GenBank/DDBJ databases">
        <authorList>
            <person name="de Groot N.N."/>
        </authorList>
    </citation>
    <scope>NUCLEOTIDE SEQUENCE [LARGE SCALE GENOMIC DNA]</scope>
    <source>
        <strain evidence="9 10">WG14</strain>
    </source>
</reference>
<evidence type="ECO:0000259" key="8">
    <source>
        <dbReference type="Pfam" id="PF18955"/>
    </source>
</evidence>
<evidence type="ECO:0000256" key="4">
    <source>
        <dbReference type="ARBA" id="ARBA00022989"/>
    </source>
</evidence>
<dbReference type="STRING" id="28234.SAMN04488588_1922"/>
<keyword evidence="2 6" id="KW-1003">Cell membrane</keyword>
<dbReference type="AlphaFoldDB" id="A0A1G6PYC4"/>
<evidence type="ECO:0000256" key="5">
    <source>
        <dbReference type="ARBA" id="ARBA00023136"/>
    </source>
</evidence>
<dbReference type="NCBIfam" id="NF003191">
    <property type="entry name" value="PRK04164.1-2"/>
    <property type="match status" value="1"/>
</dbReference>
<feature type="transmembrane region" description="Helical" evidence="6">
    <location>
        <begin position="69"/>
        <end position="89"/>
    </location>
</feature>
<dbReference type="HAMAP" id="MF_01515">
    <property type="entry name" value="UPF0316"/>
    <property type="match status" value="1"/>
</dbReference>
<sequence length="194" mass="21980">MEFFDSEMFKWVIMPLIIFGARILDVSLGTTRIILVSKGRKGQAAILGFFEVIIWLLVAAQVINKVDNVVYIIAYAAGFSAGSYIGIMIEDKLAIGQMALRLIIKKDPTDFISALRENGFGVTLVPAEGKDGTAYIVYSIISRKKIRLYEELANKYVPKAFISYEDVKNVREGYFHKEERRVMIRSVFPIRKAK</sequence>
<accession>A0A1G6PYC4</accession>
<gene>
    <name evidence="9" type="ORF">SAMN04488588_1922</name>
</gene>
<dbReference type="Pfam" id="PF18955">
    <property type="entry name" value="DUF5698"/>
    <property type="match status" value="1"/>
</dbReference>
<name>A0A1G6PYC4_9BACT</name>
<feature type="transmembrane region" description="Helical" evidence="6">
    <location>
        <begin position="12"/>
        <end position="35"/>
    </location>
</feature>
<keyword evidence="4 6" id="KW-1133">Transmembrane helix</keyword>
<evidence type="ECO:0000256" key="2">
    <source>
        <dbReference type="ARBA" id="ARBA00022475"/>
    </source>
</evidence>
<dbReference type="RefSeq" id="WP_091405334.1">
    <property type="nucleotide sequence ID" value="NZ_FMYV01000009.1"/>
</dbReference>
<dbReference type="EMBL" id="FMYV01000009">
    <property type="protein sequence ID" value="SDC84397.1"/>
    <property type="molecule type" value="Genomic_DNA"/>
</dbReference>
<keyword evidence="3 6" id="KW-0812">Transmembrane</keyword>
<dbReference type="GO" id="GO:0005886">
    <property type="term" value="C:plasma membrane"/>
    <property type="evidence" value="ECO:0007669"/>
    <property type="project" value="UniProtKB-SubCell"/>
</dbReference>
<evidence type="ECO:0000313" key="9">
    <source>
        <dbReference type="EMBL" id="SDC84397.1"/>
    </source>
</evidence>
<feature type="transmembrane region" description="Helical" evidence="6">
    <location>
        <begin position="44"/>
        <end position="63"/>
    </location>
</feature>
<evidence type="ECO:0000259" key="7">
    <source>
        <dbReference type="Pfam" id="PF10035"/>
    </source>
</evidence>
<dbReference type="Proteomes" id="UP000199322">
    <property type="component" value="Unassembled WGS sequence"/>
</dbReference>
<evidence type="ECO:0000313" key="10">
    <source>
        <dbReference type="Proteomes" id="UP000199322"/>
    </source>
</evidence>
<feature type="domain" description="DUF2179" evidence="7">
    <location>
        <begin position="120"/>
        <end position="171"/>
    </location>
</feature>
<dbReference type="InterPro" id="IPR044035">
    <property type="entry name" value="DUF5698"/>
</dbReference>
<proteinExistence type="inferred from homology"/>
<dbReference type="InterPro" id="IPR022930">
    <property type="entry name" value="UPF0316"/>
</dbReference>
<dbReference type="CDD" id="cd16381">
    <property type="entry name" value="YitT_C_like_1"/>
    <property type="match status" value="1"/>
</dbReference>
<keyword evidence="5 6" id="KW-0472">Membrane</keyword>
<comment type="similarity">
    <text evidence="6">Belongs to the UPF0316 family.</text>
</comment>
<comment type="subcellular location">
    <subcellularLocation>
        <location evidence="1 6">Cell membrane</location>
        <topology evidence="1 6">Multi-pass membrane protein</topology>
    </subcellularLocation>
</comment>
<dbReference type="PANTHER" id="PTHR40060">
    <property type="entry name" value="UPF0316 PROTEIN YEBE"/>
    <property type="match status" value="1"/>
</dbReference>